<dbReference type="RefSeq" id="WP_072073350.1">
    <property type="nucleotide sequence ID" value="NZ_CDMW01000001.1"/>
</dbReference>
<keyword evidence="1" id="KW-0472">Membrane</keyword>
<reference evidence="3 4" key="1">
    <citation type="submission" date="2015-01" db="EMBL/GenBank/DDBJ databases">
        <authorList>
            <person name="Pelicic Vladimir"/>
        </authorList>
    </citation>
    <scope>NUCLEOTIDE SEQUENCE [LARGE SCALE GENOMIC DNA]</scope>
    <source>
        <strain evidence="3 4">2908</strain>
    </source>
</reference>
<dbReference type="Gene3D" id="3.20.20.190">
    <property type="entry name" value="Phosphatidylinositol (PI) phosphodiesterase"/>
    <property type="match status" value="1"/>
</dbReference>
<dbReference type="GO" id="GO:0006629">
    <property type="term" value="P:lipid metabolic process"/>
    <property type="evidence" value="ECO:0007669"/>
    <property type="project" value="InterPro"/>
</dbReference>
<dbReference type="InterPro" id="IPR017946">
    <property type="entry name" value="PLC-like_Pdiesterase_TIM-brl"/>
</dbReference>
<accession>A0A0B7GID5</accession>
<gene>
    <name evidence="3" type="ORF">SSV_0230</name>
</gene>
<feature type="transmembrane region" description="Helical" evidence="1">
    <location>
        <begin position="128"/>
        <end position="152"/>
    </location>
</feature>
<organism evidence="3 4">
    <name type="scientific">Streptococcus sanguinis</name>
    <dbReference type="NCBI Taxonomy" id="1305"/>
    <lineage>
        <taxon>Bacteria</taxon>
        <taxon>Bacillati</taxon>
        <taxon>Bacillota</taxon>
        <taxon>Bacilli</taxon>
        <taxon>Lactobacillales</taxon>
        <taxon>Streptococcaceae</taxon>
        <taxon>Streptococcus</taxon>
    </lineage>
</organism>
<sequence>MKSQRLGLLRLYRNLDKILLLFFTVFMLMELAWVPFNSFAAETLLKQTGYLFLSYTNAFKVLTSNVWVGLAFLALFAANLFVAYFQIGLIFMGLRNLLDEEERSAFQFIKKSFKDSGSLIRYARPSKVLFIALYMGFIFPFLRQILKIYYLNKILIPEFIVTYLKTALWMKLSIYALGFLLFLIAVRLMFALPKLFFEHFRLRDAIRYSLEKTKGHLIRYTWQLFWILAKSFLFFLLSSIPILVLQQYADGQSNQIALIAAVVNYCLIKMAYYFMVAYFLIKFVAFLTDSRLSEYRYRKGLPIMRWFILLVTSSVFALEGFVYLNLPLENVPLTISHRGVSQGNGVQNTVESLEKTALLKPDYIEMDVQETKDGQFVMMHDANLKALAGVDARPQELTLQELTALDISENGHTAKISSFDAYLKRANQMGQRLLIEIKTSSLDSDDMMDRFLSQYGANIKVYGHQIQSLDYQVIDKTVQYDESIPTFFILPYNTIFPRTQASGYTMEYSTLDENFVDKLWTTDKKLYDWTINDADSIGKSFRLGVDGMITDDLELVQSSIKELQNNPDYALLLMSKAADLLNFV</sequence>
<evidence type="ECO:0000313" key="3">
    <source>
        <dbReference type="EMBL" id="CEL89550.1"/>
    </source>
</evidence>
<dbReference type="InterPro" id="IPR018476">
    <property type="entry name" value="GlyceroP-diester-Pdiesterase_M"/>
</dbReference>
<feature type="transmembrane region" description="Helical" evidence="1">
    <location>
        <begin position="306"/>
        <end position="326"/>
    </location>
</feature>
<dbReference type="PANTHER" id="PTHR46211">
    <property type="entry name" value="GLYCEROPHOSPHORYL DIESTER PHOSPHODIESTERASE"/>
    <property type="match status" value="1"/>
</dbReference>
<keyword evidence="1" id="KW-1133">Transmembrane helix</keyword>
<keyword evidence="3" id="KW-0378">Hydrolase</keyword>
<feature type="transmembrane region" description="Helical" evidence="1">
    <location>
        <begin position="256"/>
        <end position="285"/>
    </location>
</feature>
<feature type="domain" description="GP-PDE" evidence="2">
    <location>
        <begin position="332"/>
        <end position="560"/>
    </location>
</feature>
<proteinExistence type="predicted"/>
<evidence type="ECO:0000256" key="1">
    <source>
        <dbReference type="SAM" id="Phobius"/>
    </source>
</evidence>
<dbReference type="CDD" id="cd08579">
    <property type="entry name" value="GDPD_memb_like"/>
    <property type="match status" value="1"/>
</dbReference>
<dbReference type="Proteomes" id="UP000183504">
    <property type="component" value="Unassembled WGS sequence"/>
</dbReference>
<dbReference type="GO" id="GO:0008889">
    <property type="term" value="F:glycerophosphodiester phosphodiesterase activity"/>
    <property type="evidence" value="ECO:0007669"/>
    <property type="project" value="UniProtKB-EC"/>
</dbReference>
<feature type="transmembrane region" description="Helical" evidence="1">
    <location>
        <begin position="64"/>
        <end position="85"/>
    </location>
</feature>
<dbReference type="AlphaFoldDB" id="A0A0B7GID5"/>
<protein>
    <submittedName>
        <fullName evidence="3">Putative glycerophosphodiester phosphodiesterase</fullName>
        <ecNumber evidence="3">3.1.4.46</ecNumber>
    </submittedName>
</protein>
<dbReference type="EC" id="3.1.4.46" evidence="3"/>
<dbReference type="PANTHER" id="PTHR46211:SF8">
    <property type="entry name" value="PHOSPHODIESTERASE"/>
    <property type="match status" value="1"/>
</dbReference>
<evidence type="ECO:0000259" key="2">
    <source>
        <dbReference type="PROSITE" id="PS51704"/>
    </source>
</evidence>
<dbReference type="InterPro" id="IPR030395">
    <property type="entry name" value="GP_PDE_dom"/>
</dbReference>
<dbReference type="Pfam" id="PF10110">
    <property type="entry name" value="GPDPase_memb"/>
    <property type="match status" value="1"/>
</dbReference>
<feature type="transmembrane region" description="Helical" evidence="1">
    <location>
        <begin position="217"/>
        <end position="244"/>
    </location>
</feature>
<dbReference type="Pfam" id="PF03009">
    <property type="entry name" value="GDPD"/>
    <property type="match status" value="1"/>
</dbReference>
<keyword evidence="1" id="KW-0812">Transmembrane</keyword>
<dbReference type="SUPFAM" id="SSF51695">
    <property type="entry name" value="PLC-like phosphodiesterases"/>
    <property type="match status" value="1"/>
</dbReference>
<dbReference type="EMBL" id="CDMW01000001">
    <property type="protein sequence ID" value="CEL89550.1"/>
    <property type="molecule type" value="Genomic_DNA"/>
</dbReference>
<evidence type="ECO:0000313" key="4">
    <source>
        <dbReference type="Proteomes" id="UP000183504"/>
    </source>
</evidence>
<name>A0A0B7GID5_STRSA</name>
<feature type="transmembrane region" description="Helical" evidence="1">
    <location>
        <begin position="172"/>
        <end position="197"/>
    </location>
</feature>
<dbReference type="PROSITE" id="PS51704">
    <property type="entry name" value="GP_PDE"/>
    <property type="match status" value="1"/>
</dbReference>